<evidence type="ECO:0000256" key="5">
    <source>
        <dbReference type="PIRSR" id="PIRSR602401-1"/>
    </source>
</evidence>
<dbReference type="PANTHER" id="PTHR24305:SF223">
    <property type="entry name" value="CYTOCHROME P450-DIT2"/>
    <property type="match status" value="1"/>
</dbReference>
<keyword evidence="8" id="KW-1185">Reference proteome</keyword>
<evidence type="ECO:0000256" key="4">
    <source>
        <dbReference type="ARBA" id="ARBA00023004"/>
    </source>
</evidence>
<proteinExistence type="inferred from homology"/>
<dbReference type="GO" id="GO:0016705">
    <property type="term" value="F:oxidoreductase activity, acting on paired donors, with incorporation or reduction of molecular oxygen"/>
    <property type="evidence" value="ECO:0007669"/>
    <property type="project" value="InterPro"/>
</dbReference>
<evidence type="ECO:0000313" key="7">
    <source>
        <dbReference type="EMBL" id="RYP00864.1"/>
    </source>
</evidence>
<comment type="cofactor">
    <cofactor evidence="1 5">
        <name>heme</name>
        <dbReference type="ChEBI" id="CHEBI:30413"/>
    </cofactor>
</comment>
<gene>
    <name evidence="7" type="ORF">DL764_006387</name>
</gene>
<dbReference type="CDD" id="cd11070">
    <property type="entry name" value="CYP56-like"/>
    <property type="match status" value="1"/>
</dbReference>
<evidence type="ECO:0008006" key="9">
    <source>
        <dbReference type="Google" id="ProtNLM"/>
    </source>
</evidence>
<dbReference type="Pfam" id="PF00067">
    <property type="entry name" value="p450"/>
    <property type="match status" value="1"/>
</dbReference>
<dbReference type="Proteomes" id="UP000293360">
    <property type="component" value="Unassembled WGS sequence"/>
</dbReference>
<evidence type="ECO:0000256" key="6">
    <source>
        <dbReference type="RuleBase" id="RU000461"/>
    </source>
</evidence>
<dbReference type="InterPro" id="IPR050121">
    <property type="entry name" value="Cytochrome_P450_monoxygenase"/>
</dbReference>
<dbReference type="OrthoDB" id="1470350at2759"/>
<dbReference type="GO" id="GO:0004497">
    <property type="term" value="F:monooxygenase activity"/>
    <property type="evidence" value="ECO:0007669"/>
    <property type="project" value="UniProtKB-KW"/>
</dbReference>
<dbReference type="InterPro" id="IPR036396">
    <property type="entry name" value="Cyt_P450_sf"/>
</dbReference>
<evidence type="ECO:0000256" key="3">
    <source>
        <dbReference type="ARBA" id="ARBA00022723"/>
    </source>
</evidence>
<dbReference type="PANTHER" id="PTHR24305">
    <property type="entry name" value="CYTOCHROME P450"/>
    <property type="match status" value="1"/>
</dbReference>
<evidence type="ECO:0000256" key="1">
    <source>
        <dbReference type="ARBA" id="ARBA00001971"/>
    </source>
</evidence>
<dbReference type="GO" id="GO:0020037">
    <property type="term" value="F:heme binding"/>
    <property type="evidence" value="ECO:0007669"/>
    <property type="project" value="InterPro"/>
</dbReference>
<dbReference type="InterPro" id="IPR002401">
    <property type="entry name" value="Cyt_P450_E_grp-I"/>
</dbReference>
<comment type="caution">
    <text evidence="7">The sequence shown here is derived from an EMBL/GenBank/DDBJ whole genome shotgun (WGS) entry which is preliminary data.</text>
</comment>
<comment type="similarity">
    <text evidence="6">Belongs to the cytochrome P450 family.</text>
</comment>
<dbReference type="PRINTS" id="PR00463">
    <property type="entry name" value="EP450I"/>
</dbReference>
<keyword evidence="4 5" id="KW-0408">Iron</keyword>
<dbReference type="InterPro" id="IPR017972">
    <property type="entry name" value="Cyt_P450_CS"/>
</dbReference>
<feature type="binding site" description="axial binding residue" evidence="5">
    <location>
        <position position="547"/>
    </location>
    <ligand>
        <name>heme</name>
        <dbReference type="ChEBI" id="CHEBI:30413"/>
    </ligand>
    <ligandPart>
        <name>Fe</name>
        <dbReference type="ChEBI" id="CHEBI:18248"/>
    </ligandPart>
</feature>
<protein>
    <recommendedName>
        <fullName evidence="9">Cytochrome P450</fullName>
    </recommendedName>
</protein>
<keyword evidence="2 5" id="KW-0349">Heme</keyword>
<dbReference type="InterPro" id="IPR001128">
    <property type="entry name" value="Cyt_P450"/>
</dbReference>
<evidence type="ECO:0000313" key="8">
    <source>
        <dbReference type="Proteomes" id="UP000293360"/>
    </source>
</evidence>
<dbReference type="EMBL" id="QJNU01000376">
    <property type="protein sequence ID" value="RYP00864.1"/>
    <property type="molecule type" value="Genomic_DNA"/>
</dbReference>
<dbReference type="PROSITE" id="PS00086">
    <property type="entry name" value="CYTOCHROME_P450"/>
    <property type="match status" value="1"/>
</dbReference>
<evidence type="ECO:0000256" key="2">
    <source>
        <dbReference type="ARBA" id="ARBA00022617"/>
    </source>
</evidence>
<dbReference type="PRINTS" id="PR00385">
    <property type="entry name" value="P450"/>
</dbReference>
<name>A0A4Q4T585_9PEZI</name>
<keyword evidence="3 5" id="KW-0479">Metal-binding</keyword>
<dbReference type="SUPFAM" id="SSF48264">
    <property type="entry name" value="Cytochrome P450"/>
    <property type="match status" value="1"/>
</dbReference>
<dbReference type="AlphaFoldDB" id="A0A4Q4T585"/>
<dbReference type="GO" id="GO:0005506">
    <property type="term" value="F:iron ion binding"/>
    <property type="evidence" value="ECO:0007669"/>
    <property type="project" value="InterPro"/>
</dbReference>
<dbReference type="Gene3D" id="1.10.630.10">
    <property type="entry name" value="Cytochrome P450"/>
    <property type="match status" value="1"/>
</dbReference>
<keyword evidence="6" id="KW-0503">Monooxygenase</keyword>
<dbReference type="STRING" id="155417.A0A4Q4T585"/>
<reference evidence="7 8" key="1">
    <citation type="submission" date="2018-06" db="EMBL/GenBank/DDBJ databases">
        <title>Complete Genomes of Monosporascus.</title>
        <authorList>
            <person name="Robinson A.J."/>
            <person name="Natvig D.O."/>
        </authorList>
    </citation>
    <scope>NUCLEOTIDE SEQUENCE [LARGE SCALE GENOMIC DNA]</scope>
    <source>
        <strain evidence="7 8">CBS 110550</strain>
    </source>
</reference>
<organism evidence="7 8">
    <name type="scientific">Monosporascus ibericus</name>
    <dbReference type="NCBI Taxonomy" id="155417"/>
    <lineage>
        <taxon>Eukaryota</taxon>
        <taxon>Fungi</taxon>
        <taxon>Dikarya</taxon>
        <taxon>Ascomycota</taxon>
        <taxon>Pezizomycotina</taxon>
        <taxon>Sordariomycetes</taxon>
        <taxon>Xylariomycetidae</taxon>
        <taxon>Xylariales</taxon>
        <taxon>Xylariales incertae sedis</taxon>
        <taxon>Monosporascus</taxon>
    </lineage>
</organism>
<sequence>MVSSILLLFGAALAYGLYSVVSGLRRNVAAAKRTGLPYYVAPLDIYGLSGRLLQSIWFPILKKLPRKYWEDIELVLQRDWHYQQNHKAFTRAGEAFILVSPKTMILVMDNAEAIHQVTSKREAFPKLTESYSILRQYGDNVLTTEGALWRMHRKATSASFNEKNAALVFRESIYQTGGLINQWLGPDGQGNKTINSLEHDTMSLMLNIIGYVGFGLRLLWPGQTLPPGTDPKLAKYATLDAPEGHTMSFVDSLASTLDHLLILLILPKWLLIPYKRAKKAVESESNYLKYMYEFLHDKIEDVRTGNAEEGMDIMGQLVRTSYGDKPTNGSTAATGTNKGTTRLALSDAEIVGNAFIMIVAGHETTANVIHFSLLELAINPAAQRKVHKDIDAILGDEEPDTWDYKTTDPLQGSMVGACINETLRLMPPVCAIPKVVSGGQDQVITIDGEKHLLPQTMRIDLAIAAAQRNPRYWPTRPSRVTGAAHDVDDFVPERWFQTNGGDKDNGAVVEGADTEDFGGFAGPDTSAQLYRPPRGAFIPFSDGARSCLGRRIAQVELLASLSTIFQRYSIELAVDEWASDEDVARMGRAERAAVYKKAQDKARATIRCASTRLTLKLHGNQYVPVRLVKRGEERFVDWADADV</sequence>
<keyword evidence="6" id="KW-0560">Oxidoreductase</keyword>
<accession>A0A4Q4T585</accession>